<protein>
    <submittedName>
        <fullName evidence="1">Uncharacterized protein</fullName>
    </submittedName>
</protein>
<dbReference type="OrthoDB" id="2797145at2759"/>
<sequence length="68" mass="7336">RTVPGNFGAIFWGFMEMFNFGTSKSLSAGMAPANNLQNVVLPVPFSPIITKISESLKSPFSICNLKSP</sequence>
<proteinExistence type="predicted"/>
<name>A0A1E3NX01_WICAA</name>
<dbReference type="AlphaFoldDB" id="A0A1E3NX01"/>
<keyword evidence="2" id="KW-1185">Reference proteome</keyword>
<gene>
    <name evidence="1" type="ORF">WICANDRAFT_35367</name>
</gene>
<accession>A0A1E3NX01</accession>
<dbReference type="GeneID" id="30199541"/>
<feature type="non-terminal residue" evidence="1">
    <location>
        <position position="1"/>
    </location>
</feature>
<dbReference type="Proteomes" id="UP000094112">
    <property type="component" value="Unassembled WGS sequence"/>
</dbReference>
<evidence type="ECO:0000313" key="2">
    <source>
        <dbReference type="Proteomes" id="UP000094112"/>
    </source>
</evidence>
<reference evidence="1 2" key="1">
    <citation type="journal article" date="2016" name="Proc. Natl. Acad. Sci. U.S.A.">
        <title>Comparative genomics of biotechnologically important yeasts.</title>
        <authorList>
            <person name="Riley R."/>
            <person name="Haridas S."/>
            <person name="Wolfe K.H."/>
            <person name="Lopes M.R."/>
            <person name="Hittinger C.T."/>
            <person name="Goeker M."/>
            <person name="Salamov A.A."/>
            <person name="Wisecaver J.H."/>
            <person name="Long T.M."/>
            <person name="Calvey C.H."/>
            <person name="Aerts A.L."/>
            <person name="Barry K.W."/>
            <person name="Choi C."/>
            <person name="Clum A."/>
            <person name="Coughlan A.Y."/>
            <person name="Deshpande S."/>
            <person name="Douglass A.P."/>
            <person name="Hanson S.J."/>
            <person name="Klenk H.-P."/>
            <person name="LaButti K.M."/>
            <person name="Lapidus A."/>
            <person name="Lindquist E.A."/>
            <person name="Lipzen A.M."/>
            <person name="Meier-Kolthoff J.P."/>
            <person name="Ohm R.A."/>
            <person name="Otillar R.P."/>
            <person name="Pangilinan J.L."/>
            <person name="Peng Y."/>
            <person name="Rokas A."/>
            <person name="Rosa C.A."/>
            <person name="Scheuner C."/>
            <person name="Sibirny A.A."/>
            <person name="Slot J.C."/>
            <person name="Stielow J.B."/>
            <person name="Sun H."/>
            <person name="Kurtzman C.P."/>
            <person name="Blackwell M."/>
            <person name="Grigoriev I.V."/>
            <person name="Jeffries T.W."/>
        </authorList>
    </citation>
    <scope>NUCLEOTIDE SEQUENCE [LARGE SCALE GENOMIC DNA]</scope>
    <source>
        <strain evidence="2">ATCC 58044 / CBS 1984 / NCYC 433 / NRRL Y-366-8</strain>
    </source>
</reference>
<dbReference type="RefSeq" id="XP_019036870.1">
    <property type="nucleotide sequence ID" value="XM_019182295.1"/>
</dbReference>
<dbReference type="EMBL" id="KV454213">
    <property type="protein sequence ID" value="ODQ57663.1"/>
    <property type="molecule type" value="Genomic_DNA"/>
</dbReference>
<evidence type="ECO:0000313" key="1">
    <source>
        <dbReference type="EMBL" id="ODQ57663.1"/>
    </source>
</evidence>
<organism evidence="1 2">
    <name type="scientific">Wickerhamomyces anomalus (strain ATCC 58044 / CBS 1984 / NCYC 433 / NRRL Y-366-8)</name>
    <name type="common">Yeast</name>
    <name type="synonym">Hansenula anomala</name>
    <dbReference type="NCBI Taxonomy" id="683960"/>
    <lineage>
        <taxon>Eukaryota</taxon>
        <taxon>Fungi</taxon>
        <taxon>Dikarya</taxon>
        <taxon>Ascomycota</taxon>
        <taxon>Saccharomycotina</taxon>
        <taxon>Saccharomycetes</taxon>
        <taxon>Phaffomycetales</taxon>
        <taxon>Wickerhamomycetaceae</taxon>
        <taxon>Wickerhamomyces</taxon>
    </lineage>
</organism>